<evidence type="ECO:0000259" key="7">
    <source>
        <dbReference type="Pfam" id="PF04085"/>
    </source>
</evidence>
<comment type="caution">
    <text evidence="8">The sequence shown here is derived from an EMBL/GenBank/DDBJ whole genome shotgun (WGS) entry which is preliminary data.</text>
</comment>
<evidence type="ECO:0000256" key="3">
    <source>
        <dbReference type="ARBA" id="ARBA00022960"/>
    </source>
</evidence>
<dbReference type="GO" id="GO:0005886">
    <property type="term" value="C:plasma membrane"/>
    <property type="evidence" value="ECO:0007669"/>
    <property type="project" value="TreeGrafter"/>
</dbReference>
<dbReference type="Gene3D" id="1.20.5.490">
    <property type="entry name" value="Single helix bin"/>
    <property type="match status" value="1"/>
</dbReference>
<dbReference type="Gene3D" id="2.40.10.350">
    <property type="entry name" value="Rod shape-determining protein MreC, domain 2"/>
    <property type="match status" value="1"/>
</dbReference>
<gene>
    <name evidence="8" type="primary">mreC</name>
    <name evidence="8" type="ORF">C7P63_05695</name>
</gene>
<dbReference type="InterPro" id="IPR042177">
    <property type="entry name" value="Cell/Rod_1"/>
</dbReference>
<comment type="function">
    <text evidence="5">Involved in formation and maintenance of cell shape.</text>
</comment>
<dbReference type="NCBIfam" id="TIGR00219">
    <property type="entry name" value="mreC"/>
    <property type="match status" value="1"/>
</dbReference>
<evidence type="ECO:0000256" key="2">
    <source>
        <dbReference type="ARBA" id="ARBA00013855"/>
    </source>
</evidence>
<accession>A0A429Z6E6</accession>
<evidence type="ECO:0000256" key="6">
    <source>
        <dbReference type="SAM" id="Phobius"/>
    </source>
</evidence>
<organism evidence="8 9">
    <name type="scientific">Vagococcus humatus</name>
    <dbReference type="NCBI Taxonomy" id="1889241"/>
    <lineage>
        <taxon>Bacteria</taxon>
        <taxon>Bacillati</taxon>
        <taxon>Bacillota</taxon>
        <taxon>Bacilli</taxon>
        <taxon>Lactobacillales</taxon>
        <taxon>Enterococcaceae</taxon>
        <taxon>Vagococcus</taxon>
    </lineage>
</organism>
<feature type="transmembrane region" description="Helical" evidence="6">
    <location>
        <begin position="12"/>
        <end position="29"/>
    </location>
</feature>
<dbReference type="PANTHER" id="PTHR34138">
    <property type="entry name" value="CELL SHAPE-DETERMINING PROTEIN MREC"/>
    <property type="match status" value="1"/>
</dbReference>
<dbReference type="Gene3D" id="2.40.10.340">
    <property type="entry name" value="Rod shape-determining protein MreC, domain 1"/>
    <property type="match status" value="1"/>
</dbReference>
<evidence type="ECO:0000256" key="1">
    <source>
        <dbReference type="ARBA" id="ARBA00009369"/>
    </source>
</evidence>
<dbReference type="AlphaFoldDB" id="A0A429Z6E6"/>
<evidence type="ECO:0000256" key="5">
    <source>
        <dbReference type="PIRNR" id="PIRNR038471"/>
    </source>
</evidence>
<dbReference type="InterPro" id="IPR042175">
    <property type="entry name" value="Cell/Rod_MreC_2"/>
</dbReference>
<protein>
    <recommendedName>
        <fullName evidence="2 5">Cell shape-determining protein MreC</fullName>
    </recommendedName>
    <alternativeName>
        <fullName evidence="4 5">Cell shape protein MreC</fullName>
    </alternativeName>
</protein>
<evidence type="ECO:0000256" key="4">
    <source>
        <dbReference type="ARBA" id="ARBA00032089"/>
    </source>
</evidence>
<dbReference type="PIRSF" id="PIRSF038471">
    <property type="entry name" value="MreC"/>
    <property type="match status" value="1"/>
</dbReference>
<dbReference type="GO" id="GO:0008360">
    <property type="term" value="P:regulation of cell shape"/>
    <property type="evidence" value="ECO:0007669"/>
    <property type="project" value="UniProtKB-KW"/>
</dbReference>
<dbReference type="InterPro" id="IPR007221">
    <property type="entry name" value="MreC"/>
</dbReference>
<comment type="similarity">
    <text evidence="1 5">Belongs to the MreC family.</text>
</comment>
<dbReference type="EMBL" id="PXZH01000002">
    <property type="protein sequence ID" value="RST89267.1"/>
    <property type="molecule type" value="Genomic_DNA"/>
</dbReference>
<dbReference type="InterPro" id="IPR055342">
    <property type="entry name" value="MreC_beta-barrel_core"/>
</dbReference>
<sequence>MKKFNSSKRIIIGIILVIIIVFLVSFSSMQRNQQKKTGKISGIANDVVAVVDRGISFPLRAIENSVRSVGNLFSTYEENDRLKKRLDNFAALESQNQMYKHENQKLKEQLTINEALYNYEKINASVISRSPDTWQDILIIDRGKQDGIEANMSVLGSQGLIGRVIVANDHSSKVELLTTTNQNSDHFPVMVTPETGEAAYGLMGAYDEEEEAFVVTQLTTMDNLKPGDSVTTSGLGGGSPKGLLVGTVKKIKHTSFGLDKEIYITPVSSMYDISVVTVVKRLAEGDVTYE</sequence>
<keyword evidence="9" id="KW-1185">Reference proteome</keyword>
<name>A0A429Z6E6_9ENTE</name>
<evidence type="ECO:0000313" key="9">
    <source>
        <dbReference type="Proteomes" id="UP000277864"/>
    </source>
</evidence>
<dbReference type="Pfam" id="PF04085">
    <property type="entry name" value="MreC"/>
    <property type="match status" value="1"/>
</dbReference>
<keyword evidence="3 5" id="KW-0133">Cell shape</keyword>
<feature type="domain" description="Rod shape-determining protein MreC beta-barrel core" evidence="7">
    <location>
        <begin position="126"/>
        <end position="280"/>
    </location>
</feature>
<dbReference type="RefSeq" id="WP_125943202.1">
    <property type="nucleotide sequence ID" value="NZ_PXZH01000002.1"/>
</dbReference>
<keyword evidence="6" id="KW-0472">Membrane</keyword>
<reference evidence="8 9" key="1">
    <citation type="submission" date="2018-03" db="EMBL/GenBank/DDBJ databases">
        <authorList>
            <person name="Gulvik C.A."/>
        </authorList>
    </citation>
    <scope>NUCLEOTIDE SEQUENCE [LARGE SCALE GENOMIC DNA]</scope>
    <source>
        <strain evidence="8 9">JCM 31581</strain>
    </source>
</reference>
<keyword evidence="6" id="KW-0812">Transmembrane</keyword>
<keyword evidence="6" id="KW-1133">Transmembrane helix</keyword>
<dbReference type="Proteomes" id="UP000277864">
    <property type="component" value="Unassembled WGS sequence"/>
</dbReference>
<proteinExistence type="inferred from homology"/>
<dbReference type="PANTHER" id="PTHR34138:SF1">
    <property type="entry name" value="CELL SHAPE-DETERMINING PROTEIN MREC"/>
    <property type="match status" value="1"/>
</dbReference>
<dbReference type="OrthoDB" id="9792313at2"/>
<evidence type="ECO:0000313" key="8">
    <source>
        <dbReference type="EMBL" id="RST89267.1"/>
    </source>
</evidence>